<comment type="subcellular location">
    <subcellularLocation>
        <location evidence="1">Cell membrane</location>
        <topology evidence="1">Multi-pass membrane protein</topology>
    </subcellularLocation>
</comment>
<evidence type="ECO:0000256" key="5">
    <source>
        <dbReference type="ARBA" id="ARBA00022989"/>
    </source>
</evidence>
<evidence type="ECO:0000256" key="7">
    <source>
        <dbReference type="ARBA" id="ARBA00038481"/>
    </source>
</evidence>
<evidence type="ECO:0000259" key="10">
    <source>
        <dbReference type="Pfam" id="PF00884"/>
    </source>
</evidence>
<dbReference type="Proteomes" id="UP000294841">
    <property type="component" value="Unassembled WGS sequence"/>
</dbReference>
<feature type="transmembrane region" description="Helical" evidence="9">
    <location>
        <begin position="12"/>
        <end position="29"/>
    </location>
</feature>
<keyword evidence="2" id="KW-1003">Cell membrane</keyword>
<accession>A0A4R2N008</accession>
<protein>
    <submittedName>
        <fullName evidence="11">Glucan phosphoethanolaminetransferase (Alkaline phosphatase superfamily)</fullName>
    </submittedName>
</protein>
<feature type="domain" description="Sulfatase N-terminal" evidence="10">
    <location>
        <begin position="227"/>
        <end position="502"/>
    </location>
</feature>
<keyword evidence="3 11" id="KW-0808">Transferase</keyword>
<proteinExistence type="inferred from homology"/>
<name>A0A4R2N008_9PAST</name>
<feature type="transmembrane region" description="Helical" evidence="9">
    <location>
        <begin position="35"/>
        <end position="51"/>
    </location>
</feature>
<keyword evidence="5 9" id="KW-1133">Transmembrane helix</keyword>
<reference evidence="11 12" key="1">
    <citation type="submission" date="2019-03" db="EMBL/GenBank/DDBJ databases">
        <title>Genomic Encyclopedia of Type Strains, Phase IV (KMG-IV): sequencing the most valuable type-strain genomes for metagenomic binning, comparative biology and taxonomic classification.</title>
        <authorList>
            <person name="Goeker M."/>
        </authorList>
    </citation>
    <scope>NUCLEOTIDE SEQUENCE [LARGE SCALE GENOMIC DNA]</scope>
    <source>
        <strain evidence="11 12">DSM 28231</strain>
    </source>
</reference>
<dbReference type="PANTHER" id="PTHR30443">
    <property type="entry name" value="INNER MEMBRANE PROTEIN"/>
    <property type="match status" value="1"/>
</dbReference>
<dbReference type="EMBL" id="SLXI01000004">
    <property type="protein sequence ID" value="TCP12393.1"/>
    <property type="molecule type" value="Genomic_DNA"/>
</dbReference>
<feature type="transmembrane region" description="Helical" evidence="9">
    <location>
        <begin position="105"/>
        <end position="122"/>
    </location>
</feature>
<dbReference type="GO" id="GO:0005886">
    <property type="term" value="C:plasma membrane"/>
    <property type="evidence" value="ECO:0007669"/>
    <property type="project" value="UniProtKB-SubCell"/>
</dbReference>
<evidence type="ECO:0000256" key="8">
    <source>
        <dbReference type="SAM" id="MobiDB-lite"/>
    </source>
</evidence>
<gene>
    <name evidence="11" type="ORF">EV697_104208</name>
</gene>
<evidence type="ECO:0000256" key="3">
    <source>
        <dbReference type="ARBA" id="ARBA00022679"/>
    </source>
</evidence>
<evidence type="ECO:0000256" key="6">
    <source>
        <dbReference type="ARBA" id="ARBA00023136"/>
    </source>
</evidence>
<evidence type="ECO:0000256" key="2">
    <source>
        <dbReference type="ARBA" id="ARBA00022475"/>
    </source>
</evidence>
<feature type="transmembrane region" description="Helical" evidence="9">
    <location>
        <begin position="143"/>
        <end position="161"/>
    </location>
</feature>
<dbReference type="SUPFAM" id="SSF53649">
    <property type="entry name" value="Alkaline phosphatase-like"/>
    <property type="match status" value="1"/>
</dbReference>
<comment type="similarity">
    <text evidence="7">Belongs to the phosphoethanolamine transferase family.</text>
</comment>
<evidence type="ECO:0000256" key="4">
    <source>
        <dbReference type="ARBA" id="ARBA00022692"/>
    </source>
</evidence>
<dbReference type="GO" id="GO:0009244">
    <property type="term" value="P:lipopolysaccharide core region biosynthetic process"/>
    <property type="evidence" value="ECO:0007669"/>
    <property type="project" value="TreeGrafter"/>
</dbReference>
<dbReference type="Gene3D" id="3.40.720.10">
    <property type="entry name" value="Alkaline Phosphatase, subunit A"/>
    <property type="match status" value="1"/>
</dbReference>
<comment type="caution">
    <text evidence="11">The sequence shown here is derived from an EMBL/GenBank/DDBJ whole genome shotgun (WGS) entry which is preliminary data.</text>
</comment>
<dbReference type="InterPro" id="IPR058130">
    <property type="entry name" value="PEA_transf_C"/>
</dbReference>
<dbReference type="CDD" id="cd16017">
    <property type="entry name" value="LptA"/>
    <property type="match status" value="1"/>
</dbReference>
<evidence type="ECO:0000313" key="12">
    <source>
        <dbReference type="Proteomes" id="UP000294841"/>
    </source>
</evidence>
<dbReference type="OrthoDB" id="9786870at2"/>
<dbReference type="InterPro" id="IPR040423">
    <property type="entry name" value="PEA_transferase"/>
</dbReference>
<organism evidence="11 12">
    <name type="scientific">Bisgaardia hudsonensis</name>
    <dbReference type="NCBI Taxonomy" id="109472"/>
    <lineage>
        <taxon>Bacteria</taxon>
        <taxon>Pseudomonadati</taxon>
        <taxon>Pseudomonadota</taxon>
        <taxon>Gammaproteobacteria</taxon>
        <taxon>Pasteurellales</taxon>
        <taxon>Pasteurellaceae</taxon>
        <taxon>Bisgaardia</taxon>
    </lineage>
</organism>
<sequence>MLKKFIKYLNDRLFLIWLLLFSTFTIFISPELTSVYAPFATFILFYLIYFYHQKLFKYLIIFVILSLALYYPIGLRYGPLNSGIIAAFIETNITESFAFIKEIRLNQLTFPLLYLFFGIILLRLSKYYPIKTLPPKEQKQQRILNAVLFMLFIFCAIYTPTKYVFENSNNPDVEAEWTLKNSPINVISFYINIYSSINDYYTEKEALQLATKVIPPWHITSANPQYKNYVLIIGESARYDYLSTYGFSLATSPFMDNTKGYINTHYIASAPATYHSFLHSFYFKINDPKTNKQDFSYNIITLAKAAKIKTFWLSNQGSIGRYDTIASRLGMMSNMPYFTKKGAFNVSNEDDFKLVEKLDQLLKEKTFHNKTRLFVLHLMGSHSAFCDRVKENERKYQFINKSISCYVNSILKTDNLIKAVVDLLKKQNESYSLIYFSDHGLAHTNKEDPDKEKLTLEHDAEYKQSYLVPFLKLSSDDHQRTVVNTKRSAVNFLYGFSQWLNITTEELNKNYDFYSDKDDQQIKVFNFKKFVPYNDLKEDPIPTFKETKENKENKEK</sequence>
<dbReference type="GO" id="GO:0016776">
    <property type="term" value="F:phosphotransferase activity, phosphate group as acceptor"/>
    <property type="evidence" value="ECO:0007669"/>
    <property type="project" value="TreeGrafter"/>
</dbReference>
<keyword evidence="12" id="KW-1185">Reference proteome</keyword>
<dbReference type="RefSeq" id="WP_132024063.1">
    <property type="nucleotide sequence ID" value="NZ_CP016605.1"/>
</dbReference>
<dbReference type="InterPro" id="IPR017850">
    <property type="entry name" value="Alkaline_phosphatase_core_sf"/>
</dbReference>
<evidence type="ECO:0000256" key="9">
    <source>
        <dbReference type="SAM" id="Phobius"/>
    </source>
</evidence>
<dbReference type="Pfam" id="PF00884">
    <property type="entry name" value="Sulfatase"/>
    <property type="match status" value="1"/>
</dbReference>
<evidence type="ECO:0000313" key="11">
    <source>
        <dbReference type="EMBL" id="TCP12393.1"/>
    </source>
</evidence>
<feature type="region of interest" description="Disordered" evidence="8">
    <location>
        <begin position="537"/>
        <end position="556"/>
    </location>
</feature>
<evidence type="ECO:0000256" key="1">
    <source>
        <dbReference type="ARBA" id="ARBA00004651"/>
    </source>
</evidence>
<dbReference type="InterPro" id="IPR000917">
    <property type="entry name" value="Sulfatase_N"/>
</dbReference>
<feature type="transmembrane region" description="Helical" evidence="9">
    <location>
        <begin position="56"/>
        <end position="73"/>
    </location>
</feature>
<keyword evidence="6 9" id="KW-0472">Membrane</keyword>
<keyword evidence="4 9" id="KW-0812">Transmembrane</keyword>
<dbReference type="PANTHER" id="PTHR30443:SF4">
    <property type="entry name" value="PHOSPHOETHANOLAMINE TRANSFERASE OPGE-RELATED"/>
    <property type="match status" value="1"/>
</dbReference>
<dbReference type="AlphaFoldDB" id="A0A4R2N008"/>